<protein>
    <recommendedName>
        <fullName evidence="3">F-box domain-containing protein</fullName>
    </recommendedName>
</protein>
<keyword evidence="2" id="KW-1185">Reference proteome</keyword>
<accession>A0A5C3L5J3</accession>
<evidence type="ECO:0000313" key="2">
    <source>
        <dbReference type="Proteomes" id="UP000307440"/>
    </source>
</evidence>
<proteinExistence type="predicted"/>
<evidence type="ECO:0000313" key="1">
    <source>
        <dbReference type="EMBL" id="TFK28309.1"/>
    </source>
</evidence>
<organism evidence="1 2">
    <name type="scientific">Coprinopsis marcescibilis</name>
    <name type="common">Agaric fungus</name>
    <name type="synonym">Psathyrella marcescibilis</name>
    <dbReference type="NCBI Taxonomy" id="230819"/>
    <lineage>
        <taxon>Eukaryota</taxon>
        <taxon>Fungi</taxon>
        <taxon>Dikarya</taxon>
        <taxon>Basidiomycota</taxon>
        <taxon>Agaricomycotina</taxon>
        <taxon>Agaricomycetes</taxon>
        <taxon>Agaricomycetidae</taxon>
        <taxon>Agaricales</taxon>
        <taxon>Agaricineae</taxon>
        <taxon>Psathyrellaceae</taxon>
        <taxon>Coprinopsis</taxon>
    </lineage>
</organism>
<dbReference type="EMBL" id="ML210157">
    <property type="protein sequence ID" value="TFK28309.1"/>
    <property type="molecule type" value="Genomic_DNA"/>
</dbReference>
<name>A0A5C3L5J3_COPMA</name>
<sequence>MANRRPITRSVTRAAVARVQAPAPGVPAAVHRLPLELVSMVMIELDGDKNTIRASGFVGRVWNQSSRDILFRRVELGPTTIKCKRLTALLKKNPGLSTSIRTLEVYDSAVGHNTMLGASSPLPALLELLKDLVDVYISPYTASIKWDRVSLGLRQALLKTFALPTTCSVTFGDGVNLLAEFILGDMADHPKRLTLENVSIHPIGRLRAKRVHKLKGPVLESLEIKHKTPFVGLVHLTSFWEKKCDTDRPFTRNLRLSLQEDEKNFLVNWEKIPEQFFNHIHRYDWVFSMYDLPPNVSAFKNLRIFHVTLNYWTGWSPEGHYRNRADEFSDPLKILAEDLRRASLNDLREFHLELGISMDNHVEVLGTVVSAHDWIGLDKAIGKATSTTLQEVCIYLSDDFNNQPGRPPVQVLEAISALKKKMPLAMNSGKLQVHINKMEDIVRVI</sequence>
<evidence type="ECO:0008006" key="3">
    <source>
        <dbReference type="Google" id="ProtNLM"/>
    </source>
</evidence>
<dbReference type="Proteomes" id="UP000307440">
    <property type="component" value="Unassembled WGS sequence"/>
</dbReference>
<dbReference type="AlphaFoldDB" id="A0A5C3L5J3"/>
<reference evidence="1 2" key="1">
    <citation type="journal article" date="2019" name="Nat. Ecol. Evol.">
        <title>Megaphylogeny resolves global patterns of mushroom evolution.</title>
        <authorList>
            <person name="Varga T."/>
            <person name="Krizsan K."/>
            <person name="Foldi C."/>
            <person name="Dima B."/>
            <person name="Sanchez-Garcia M."/>
            <person name="Sanchez-Ramirez S."/>
            <person name="Szollosi G.J."/>
            <person name="Szarkandi J.G."/>
            <person name="Papp V."/>
            <person name="Albert L."/>
            <person name="Andreopoulos W."/>
            <person name="Angelini C."/>
            <person name="Antonin V."/>
            <person name="Barry K.W."/>
            <person name="Bougher N.L."/>
            <person name="Buchanan P."/>
            <person name="Buyck B."/>
            <person name="Bense V."/>
            <person name="Catcheside P."/>
            <person name="Chovatia M."/>
            <person name="Cooper J."/>
            <person name="Damon W."/>
            <person name="Desjardin D."/>
            <person name="Finy P."/>
            <person name="Geml J."/>
            <person name="Haridas S."/>
            <person name="Hughes K."/>
            <person name="Justo A."/>
            <person name="Karasinski D."/>
            <person name="Kautmanova I."/>
            <person name="Kiss B."/>
            <person name="Kocsube S."/>
            <person name="Kotiranta H."/>
            <person name="LaButti K.M."/>
            <person name="Lechner B.E."/>
            <person name="Liimatainen K."/>
            <person name="Lipzen A."/>
            <person name="Lukacs Z."/>
            <person name="Mihaltcheva S."/>
            <person name="Morgado L.N."/>
            <person name="Niskanen T."/>
            <person name="Noordeloos M.E."/>
            <person name="Ohm R.A."/>
            <person name="Ortiz-Santana B."/>
            <person name="Ovrebo C."/>
            <person name="Racz N."/>
            <person name="Riley R."/>
            <person name="Savchenko A."/>
            <person name="Shiryaev A."/>
            <person name="Soop K."/>
            <person name="Spirin V."/>
            <person name="Szebenyi C."/>
            <person name="Tomsovsky M."/>
            <person name="Tulloss R.E."/>
            <person name="Uehling J."/>
            <person name="Grigoriev I.V."/>
            <person name="Vagvolgyi C."/>
            <person name="Papp T."/>
            <person name="Martin F.M."/>
            <person name="Miettinen O."/>
            <person name="Hibbett D.S."/>
            <person name="Nagy L.G."/>
        </authorList>
    </citation>
    <scope>NUCLEOTIDE SEQUENCE [LARGE SCALE GENOMIC DNA]</scope>
    <source>
        <strain evidence="1 2">CBS 121175</strain>
    </source>
</reference>
<gene>
    <name evidence="1" type="ORF">FA15DRAFT_691953</name>
</gene>